<evidence type="ECO:0000313" key="2">
    <source>
        <dbReference type="Proteomes" id="UP000585474"/>
    </source>
</evidence>
<comment type="caution">
    <text evidence="1">The sequence shown here is derived from an EMBL/GenBank/DDBJ whole genome shotgun (WGS) entry which is preliminary data.</text>
</comment>
<dbReference type="EMBL" id="BJWL01000010">
    <property type="protein sequence ID" value="GFY95396.1"/>
    <property type="molecule type" value="Genomic_DNA"/>
</dbReference>
<sequence>MSSMSRYSHKGCQREFCRVSYLLSPDTPRERRLPWPNFGAVTPTELAIERQFRSDVGLSLDSASTWQYLDQAPAQGPSSLFHSDSPTAVPALARPEIVVVYFIH</sequence>
<proteinExistence type="predicted"/>
<reference evidence="1 2" key="1">
    <citation type="submission" date="2019-07" db="EMBL/GenBank/DDBJ databases">
        <title>De Novo Assembly of kiwifruit Actinidia rufa.</title>
        <authorList>
            <person name="Sugita-Konishi S."/>
            <person name="Sato K."/>
            <person name="Mori E."/>
            <person name="Abe Y."/>
            <person name="Kisaki G."/>
            <person name="Hamano K."/>
            <person name="Suezawa K."/>
            <person name="Otani M."/>
            <person name="Fukuda T."/>
            <person name="Manabe T."/>
            <person name="Gomi K."/>
            <person name="Tabuchi M."/>
            <person name="Akimitsu K."/>
            <person name="Kataoka I."/>
        </authorList>
    </citation>
    <scope>NUCLEOTIDE SEQUENCE [LARGE SCALE GENOMIC DNA]</scope>
    <source>
        <strain evidence="2">cv. Fuchu</strain>
    </source>
</reference>
<keyword evidence="2" id="KW-1185">Reference proteome</keyword>
<protein>
    <submittedName>
        <fullName evidence="1">Uncharacterized protein</fullName>
    </submittedName>
</protein>
<gene>
    <name evidence="1" type="ORF">Acr_10g0007810</name>
</gene>
<name>A0A7J0FAE4_9ERIC</name>
<organism evidence="1 2">
    <name type="scientific">Actinidia rufa</name>
    <dbReference type="NCBI Taxonomy" id="165716"/>
    <lineage>
        <taxon>Eukaryota</taxon>
        <taxon>Viridiplantae</taxon>
        <taxon>Streptophyta</taxon>
        <taxon>Embryophyta</taxon>
        <taxon>Tracheophyta</taxon>
        <taxon>Spermatophyta</taxon>
        <taxon>Magnoliopsida</taxon>
        <taxon>eudicotyledons</taxon>
        <taxon>Gunneridae</taxon>
        <taxon>Pentapetalae</taxon>
        <taxon>asterids</taxon>
        <taxon>Ericales</taxon>
        <taxon>Actinidiaceae</taxon>
        <taxon>Actinidia</taxon>
    </lineage>
</organism>
<accession>A0A7J0FAE4</accession>
<evidence type="ECO:0000313" key="1">
    <source>
        <dbReference type="EMBL" id="GFY95396.1"/>
    </source>
</evidence>
<dbReference type="AlphaFoldDB" id="A0A7J0FAE4"/>
<dbReference type="Proteomes" id="UP000585474">
    <property type="component" value="Unassembled WGS sequence"/>
</dbReference>